<gene>
    <name evidence="2" type="ORF">TCIL3000_1_1480</name>
</gene>
<evidence type="ECO:0000256" key="1">
    <source>
        <dbReference type="SAM" id="MobiDB-lite"/>
    </source>
</evidence>
<feature type="compositionally biased region" description="Low complexity" evidence="1">
    <location>
        <begin position="78"/>
        <end position="97"/>
    </location>
</feature>
<accession>G0UJ30</accession>
<dbReference type="EMBL" id="HE575314">
    <property type="protein sequence ID" value="CCC89380.1"/>
    <property type="molecule type" value="Genomic_DNA"/>
</dbReference>
<sequence length="271" mass="30565">MEELVTDEFVFTGIVQVPVKEAKKNDLGTTTSTPEPAPQTTVSAVPSATCNVAPRPNGSVTSAYPMHHHHHHYHQPSHQKQQQQQQQPPLQSPPVQHQEQHSWSAGYHEHHYRQYRGVHHHHHHQQAQQPYNRAGATGKVYQDAYNPVDYDMNVCAPPYYPRMYNRYPGMHMGPGAYLNMGDFTGFSLQHQSPYFPPQQVQPNSFTPPPPASQQAWMRGDGTLPNARRVDGNPPWYPGAHPGFNDAMSAWKQMRNNVWSKPPEQGGAPTAP</sequence>
<reference evidence="2" key="1">
    <citation type="journal article" date="2012" name="Proc. Natl. Acad. Sci. U.S.A.">
        <title>Antigenic diversity is generated by distinct evolutionary mechanisms in African trypanosome species.</title>
        <authorList>
            <person name="Jackson A.P."/>
            <person name="Berry A."/>
            <person name="Aslett M."/>
            <person name="Allison H.C."/>
            <person name="Burton P."/>
            <person name="Vavrova-Anderson J."/>
            <person name="Brown R."/>
            <person name="Browne H."/>
            <person name="Corton N."/>
            <person name="Hauser H."/>
            <person name="Gamble J."/>
            <person name="Gilderthorp R."/>
            <person name="Marcello L."/>
            <person name="McQuillan J."/>
            <person name="Otto T.D."/>
            <person name="Quail M.A."/>
            <person name="Sanders M.J."/>
            <person name="van Tonder A."/>
            <person name="Ginger M.L."/>
            <person name="Field M.C."/>
            <person name="Barry J.D."/>
            <person name="Hertz-Fowler C."/>
            <person name="Berriman M."/>
        </authorList>
    </citation>
    <scope>NUCLEOTIDE SEQUENCE</scope>
    <source>
        <strain evidence="2">IL3000</strain>
    </source>
</reference>
<proteinExistence type="predicted"/>
<feature type="region of interest" description="Disordered" evidence="1">
    <location>
        <begin position="25"/>
        <end position="104"/>
    </location>
</feature>
<organism evidence="2">
    <name type="scientific">Trypanosoma congolense (strain IL3000)</name>
    <dbReference type="NCBI Taxonomy" id="1068625"/>
    <lineage>
        <taxon>Eukaryota</taxon>
        <taxon>Discoba</taxon>
        <taxon>Euglenozoa</taxon>
        <taxon>Kinetoplastea</taxon>
        <taxon>Metakinetoplastina</taxon>
        <taxon>Trypanosomatida</taxon>
        <taxon>Trypanosomatidae</taxon>
        <taxon>Trypanosoma</taxon>
        <taxon>Nannomonas</taxon>
    </lineage>
</organism>
<dbReference type="AlphaFoldDB" id="G0UJ30"/>
<name>G0UJ30_TRYCI</name>
<dbReference type="VEuPathDB" id="TriTrypDB:TcIL3000_1_1480"/>
<feature type="compositionally biased region" description="Basic residues" evidence="1">
    <location>
        <begin position="66"/>
        <end position="77"/>
    </location>
</feature>
<feature type="compositionally biased region" description="Polar residues" evidence="1">
    <location>
        <begin position="27"/>
        <end position="50"/>
    </location>
</feature>
<evidence type="ECO:0000313" key="2">
    <source>
        <dbReference type="EMBL" id="CCC89380.1"/>
    </source>
</evidence>
<protein>
    <submittedName>
        <fullName evidence="2">Uncharacterized protein</fullName>
    </submittedName>
</protein>